<protein>
    <submittedName>
        <fullName evidence="1">TonB-dependent receptor</fullName>
    </submittedName>
</protein>
<accession>A0ACD3SRN6</accession>
<name>A0ACD3SRN6_9BURK</name>
<sequence>MRDGQHFQETIQVDGQAPLTVTAPVTAPVTLAPVTVSASALSLSSSDMTTPVTVLDGQALMARRSATLGETLSSEPGITSTHFGGGASRPIIRGQDAARVKVLSDGSEVQDASSISPDHAVGLEPMLAERIEVLRGPSALLYGGGAVGGVVNVLDRKIPTAVPENGVEGEVEVRGNTGANEGAGAFGLTAGTGRFAIRAEGLKRDSGDYEVGRGWSGGKRVDGSYNKTETASLGMSYIGDSGFVGVSYTRQRNRYGLAGHDHSYEGCHPHGASLHCPGSDEDHEDHDHGDDHDDQDHDHIHGVPYVRMQSDRWDVRGETRNPFAGIAKIRFRAGLTNYKHDEIDDDIISTTFRNKSHDARVELEHDPIGNLRGVFGAQTSRRDFSAIGEEAYVLPTVTSNHGVFVLEEYRMGNWRFEAGLRHEWQTVTSESNQPDASHRGTSGSVGVVWSFAPQYSLGMSLSRSQRLPTAEELYANGLHLATTTYERGNANLKRETASNIDITLRKHAGPTTFALSAFHNRIGDYIYGRTTATSDRLQLIDYVQQDATFTGVEGQVRHQLTPVFGVTLFGDYVRARLDDASGNPGGNRNLPRIAPHRYGLRVDARWQAWSGQVEWIQVGRQSKVADFETETAGYGMLNVGVGYNGTFQSTGYQVYLRANNLTDRLAYRHTSFIKNAAPLMGRNIVLGMRVMF</sequence>
<dbReference type="EMBL" id="AKCV02000015">
    <property type="protein sequence ID" value="TMS58946.1"/>
    <property type="molecule type" value="Genomic_DNA"/>
</dbReference>
<evidence type="ECO:0000313" key="2">
    <source>
        <dbReference type="Proteomes" id="UP000004277"/>
    </source>
</evidence>
<gene>
    <name evidence="1" type="ORF">MW7_007440</name>
</gene>
<dbReference type="Proteomes" id="UP000004277">
    <property type="component" value="Unassembled WGS sequence"/>
</dbReference>
<organism evidence="1 2">
    <name type="scientific">Imbroritus primus</name>
    <dbReference type="NCBI Taxonomy" id="3058603"/>
    <lineage>
        <taxon>Bacteria</taxon>
        <taxon>Pseudomonadati</taxon>
        <taxon>Pseudomonadota</taxon>
        <taxon>Betaproteobacteria</taxon>
        <taxon>Burkholderiales</taxon>
        <taxon>Burkholderiaceae</taxon>
        <taxon>Imbroritus</taxon>
    </lineage>
</organism>
<evidence type="ECO:0000313" key="1">
    <source>
        <dbReference type="EMBL" id="TMS58946.1"/>
    </source>
</evidence>
<keyword evidence="2" id="KW-1185">Reference proteome</keyword>
<comment type="caution">
    <text evidence="1">The sequence shown here is derived from an EMBL/GenBank/DDBJ whole genome shotgun (WGS) entry which is preliminary data.</text>
</comment>
<reference evidence="1" key="1">
    <citation type="submission" date="2019-05" db="EMBL/GenBank/DDBJ databases">
        <title>Revised genome assembly of Burkholderiaceae (previously Ralstonia) sp. PBA.</title>
        <authorList>
            <person name="Gan H.M."/>
        </authorList>
    </citation>
    <scope>NUCLEOTIDE SEQUENCE</scope>
    <source>
        <strain evidence="1">PBA</strain>
    </source>
</reference>
<keyword evidence="1" id="KW-0675">Receptor</keyword>
<proteinExistence type="predicted"/>